<keyword evidence="2" id="KW-1185">Reference proteome</keyword>
<comment type="caution">
    <text evidence="1">The sequence shown here is derived from an EMBL/GenBank/DDBJ whole genome shotgun (WGS) entry which is preliminary data.</text>
</comment>
<feature type="non-terminal residue" evidence="1">
    <location>
        <position position="205"/>
    </location>
</feature>
<gene>
    <name evidence="1" type="ORF">PR048_011183</name>
</gene>
<organism evidence="1 2">
    <name type="scientific">Dryococelus australis</name>
    <dbReference type="NCBI Taxonomy" id="614101"/>
    <lineage>
        <taxon>Eukaryota</taxon>
        <taxon>Metazoa</taxon>
        <taxon>Ecdysozoa</taxon>
        <taxon>Arthropoda</taxon>
        <taxon>Hexapoda</taxon>
        <taxon>Insecta</taxon>
        <taxon>Pterygota</taxon>
        <taxon>Neoptera</taxon>
        <taxon>Polyneoptera</taxon>
        <taxon>Phasmatodea</taxon>
        <taxon>Verophasmatodea</taxon>
        <taxon>Anareolatae</taxon>
        <taxon>Phasmatidae</taxon>
        <taxon>Eurycanthinae</taxon>
        <taxon>Dryococelus</taxon>
    </lineage>
</organism>
<name>A0ABQ9HKX4_9NEOP</name>
<evidence type="ECO:0000313" key="1">
    <source>
        <dbReference type="EMBL" id="KAJ8884987.1"/>
    </source>
</evidence>
<dbReference type="EMBL" id="JARBHB010000004">
    <property type="protein sequence ID" value="KAJ8884987.1"/>
    <property type="molecule type" value="Genomic_DNA"/>
</dbReference>
<proteinExistence type="predicted"/>
<dbReference type="Proteomes" id="UP001159363">
    <property type="component" value="Chromosome X"/>
</dbReference>
<sequence>MNSLKPPEELSLQGNVADNFKKWRQMFGIYFEASGILVDITDSPNTKVTILLLSIGSKAVEVYNTLQLTEEEKCDYKKELDKLASNATVTRHIFFKRMQNKGENVYIFVTDLKKLSVVSNFGVAECADIQVKQLEGKTEVFRVKKISASPQRGMSQEFCPAGEKCSVIPRTQSKGERGESFQFSRSTCKACGVSAQPFTNSATIE</sequence>
<protein>
    <submittedName>
        <fullName evidence="1">Uncharacterized protein</fullName>
    </submittedName>
</protein>
<reference evidence="1 2" key="1">
    <citation type="submission" date="2023-02" db="EMBL/GenBank/DDBJ databases">
        <title>LHISI_Scaffold_Assembly.</title>
        <authorList>
            <person name="Stuart O.P."/>
            <person name="Cleave R."/>
            <person name="Magrath M.J.L."/>
            <person name="Mikheyev A.S."/>
        </authorList>
    </citation>
    <scope>NUCLEOTIDE SEQUENCE [LARGE SCALE GENOMIC DNA]</scope>
    <source>
        <strain evidence="1">Daus_M_001</strain>
        <tissue evidence="1">Leg muscle</tissue>
    </source>
</reference>
<accession>A0ABQ9HKX4</accession>
<evidence type="ECO:0000313" key="2">
    <source>
        <dbReference type="Proteomes" id="UP001159363"/>
    </source>
</evidence>